<dbReference type="Gene3D" id="3.40.30.10">
    <property type="entry name" value="Glutaredoxin"/>
    <property type="match status" value="1"/>
</dbReference>
<accession>A0ABV8L9V7</accession>
<dbReference type="RefSeq" id="WP_378552931.1">
    <property type="nucleotide sequence ID" value="NZ_JBHSBA010000014.1"/>
</dbReference>
<comment type="caution">
    <text evidence="1">The sequence shown here is derived from an EMBL/GenBank/DDBJ whole genome shotgun (WGS) entry which is preliminary data.</text>
</comment>
<name>A0ABV8L9V7_9NOCA</name>
<reference evidence="2" key="1">
    <citation type="journal article" date="2019" name="Int. J. Syst. Evol. Microbiol.">
        <title>The Global Catalogue of Microorganisms (GCM) 10K type strain sequencing project: providing services to taxonomists for standard genome sequencing and annotation.</title>
        <authorList>
            <consortium name="The Broad Institute Genomics Platform"/>
            <consortium name="The Broad Institute Genome Sequencing Center for Infectious Disease"/>
            <person name="Wu L."/>
            <person name="Ma J."/>
        </authorList>
    </citation>
    <scope>NUCLEOTIDE SEQUENCE [LARGE SCALE GENOMIC DNA]</scope>
    <source>
        <strain evidence="2">CGMCC 4.7204</strain>
    </source>
</reference>
<keyword evidence="2" id="KW-1185">Reference proteome</keyword>
<dbReference type="InterPro" id="IPR036249">
    <property type="entry name" value="Thioredoxin-like_sf"/>
</dbReference>
<proteinExistence type="predicted"/>
<protein>
    <submittedName>
        <fullName evidence="1">Disulfide bond formation protein DsbA</fullName>
    </submittedName>
</protein>
<organism evidence="1 2">
    <name type="scientific">Nocardia rhizosphaerae</name>
    <dbReference type="NCBI Taxonomy" id="1691571"/>
    <lineage>
        <taxon>Bacteria</taxon>
        <taxon>Bacillati</taxon>
        <taxon>Actinomycetota</taxon>
        <taxon>Actinomycetes</taxon>
        <taxon>Mycobacteriales</taxon>
        <taxon>Nocardiaceae</taxon>
        <taxon>Nocardia</taxon>
    </lineage>
</organism>
<dbReference type="EMBL" id="JBHSBA010000014">
    <property type="protein sequence ID" value="MFC4127498.1"/>
    <property type="molecule type" value="Genomic_DNA"/>
</dbReference>
<dbReference type="SUPFAM" id="SSF52833">
    <property type="entry name" value="Thioredoxin-like"/>
    <property type="match status" value="1"/>
</dbReference>
<dbReference type="CDD" id="cd02972">
    <property type="entry name" value="DsbA_family"/>
    <property type="match status" value="1"/>
</dbReference>
<gene>
    <name evidence="1" type="ORF">ACFOW8_21450</name>
</gene>
<dbReference type="Proteomes" id="UP001595767">
    <property type="component" value="Unassembled WGS sequence"/>
</dbReference>
<dbReference type="Pfam" id="PF22234">
    <property type="entry name" value="Rv2466c-like"/>
    <property type="match status" value="1"/>
</dbReference>
<dbReference type="InterPro" id="IPR053977">
    <property type="entry name" value="Rv2466c-like"/>
</dbReference>
<sequence length="213" mass="23916">MSEKATKDVVDFWFDPLCPWCWITSRWILEVEQVRDIEADFHVMSLAVLNEGRDLPEQYRDLMRAGWGPVRVAIAAAEKYGDEILPALYTALGTRIHNRRADYERERAEDTFAAVVADALAELDLAAELADAATSTAFDEALRKSHHAGMDKVGPDVGTPTIHVNNVAFFGPVLSRIPRGEEAGRVWDGVVALASYPHFFELKRTRTEEPQFD</sequence>
<evidence type="ECO:0000313" key="1">
    <source>
        <dbReference type="EMBL" id="MFC4127498.1"/>
    </source>
</evidence>
<evidence type="ECO:0000313" key="2">
    <source>
        <dbReference type="Proteomes" id="UP001595767"/>
    </source>
</evidence>